<feature type="transmembrane region" description="Helical" evidence="7">
    <location>
        <begin position="226"/>
        <end position="246"/>
    </location>
</feature>
<keyword evidence="3" id="KW-1003">Cell membrane</keyword>
<evidence type="ECO:0000256" key="4">
    <source>
        <dbReference type="ARBA" id="ARBA00022692"/>
    </source>
</evidence>
<comment type="caution">
    <text evidence="8">The sequence shown here is derived from an EMBL/GenBank/DDBJ whole genome shotgun (WGS) entry which is preliminary data.</text>
</comment>
<feature type="transmembrane region" description="Helical" evidence="7">
    <location>
        <begin position="340"/>
        <end position="360"/>
    </location>
</feature>
<evidence type="ECO:0000256" key="6">
    <source>
        <dbReference type="ARBA" id="ARBA00023136"/>
    </source>
</evidence>
<keyword evidence="9" id="KW-1185">Reference proteome</keyword>
<dbReference type="GO" id="GO:0005886">
    <property type="term" value="C:plasma membrane"/>
    <property type="evidence" value="ECO:0007669"/>
    <property type="project" value="UniProtKB-SubCell"/>
</dbReference>
<dbReference type="InterPro" id="IPR005524">
    <property type="entry name" value="DUF318"/>
</dbReference>
<proteinExistence type="inferred from homology"/>
<feature type="transmembrane region" description="Helical" evidence="7">
    <location>
        <begin position="114"/>
        <end position="136"/>
    </location>
</feature>
<dbReference type="Proteomes" id="UP000472676">
    <property type="component" value="Unassembled WGS sequence"/>
</dbReference>
<keyword evidence="4 7" id="KW-0812">Transmembrane</keyword>
<accession>A0A6M2BLD2</accession>
<evidence type="ECO:0000313" key="8">
    <source>
        <dbReference type="EMBL" id="NGY03298.1"/>
    </source>
</evidence>
<feature type="transmembrane region" description="Helical" evidence="7">
    <location>
        <begin position="15"/>
        <end position="36"/>
    </location>
</feature>
<evidence type="ECO:0000256" key="7">
    <source>
        <dbReference type="SAM" id="Phobius"/>
    </source>
</evidence>
<dbReference type="AlphaFoldDB" id="A0A6M2BLD2"/>
<name>A0A6M2BLD2_9GAMM</name>
<feature type="transmembrane region" description="Helical" evidence="7">
    <location>
        <begin position="84"/>
        <end position="107"/>
    </location>
</feature>
<dbReference type="PANTHER" id="PTHR42775">
    <property type="entry name" value="PERMEASE RV2963-RELATED"/>
    <property type="match status" value="1"/>
</dbReference>
<keyword evidence="6 7" id="KW-0472">Membrane</keyword>
<evidence type="ECO:0000256" key="5">
    <source>
        <dbReference type="ARBA" id="ARBA00022989"/>
    </source>
</evidence>
<protein>
    <submittedName>
        <fullName evidence="8">Permease</fullName>
    </submittedName>
</protein>
<feature type="transmembrane region" description="Helical" evidence="7">
    <location>
        <begin position="194"/>
        <end position="214"/>
    </location>
</feature>
<dbReference type="InterPro" id="IPR053166">
    <property type="entry name" value="UPF0718_permease"/>
</dbReference>
<dbReference type="PANTHER" id="PTHR42775:SF1">
    <property type="entry name" value="PERMEASE RV2963-RELATED"/>
    <property type="match status" value="1"/>
</dbReference>
<sequence length="371" mass="39692">MHAVLDALSLSGRMFWQMFWGLNLGFALSAVIEVMISKDQMSRLMPDAGAASIARASLFGAVSSSCSYAAVAMARAVVRKGGDFTAAMCFQFAATNLVIELGVLMWVMLGWPFAAADFAGGIVMIVLVAGGLRLFVSERLRRDAVHHAKGDARGAMEGHAAMAMGKQQGSWRDRLGSRQGWIAVSHNYVMNWSMVWKDIAIGLLVAGALGSWVPKDAWQLVFLQDHGWLTAVWGAAIGPLIALVAFTCSVGNVPLAAVLWNGGIGFGGVIAFIFGDLIIPPLLNIYRKYYGGRTTWRLLVVFYLAMVLAALIVEGLFSLLGAIPEPGHVKVAQTAIELDYTAVLNLLLGGAGLTLAIVFARSGGPAMMRRM</sequence>
<evidence type="ECO:0000256" key="1">
    <source>
        <dbReference type="ARBA" id="ARBA00004651"/>
    </source>
</evidence>
<reference evidence="8 9" key="1">
    <citation type="journal article" date="2014" name="Int. J. Syst. Evol. Microbiol.">
        <title>Solimonas terrae sp. nov., isolated from soil.</title>
        <authorList>
            <person name="Kim S.J."/>
            <person name="Moon J.Y."/>
            <person name="Weon H.Y."/>
            <person name="Ahn J.H."/>
            <person name="Chen W.M."/>
            <person name="Kwon S.W."/>
        </authorList>
    </citation>
    <scope>NUCLEOTIDE SEQUENCE [LARGE SCALE GENOMIC DNA]</scope>
    <source>
        <strain evidence="8 9">KIS83-12</strain>
    </source>
</reference>
<organism evidence="8 9">
    <name type="scientific">Solimonas terrae</name>
    <dbReference type="NCBI Taxonomy" id="1396819"/>
    <lineage>
        <taxon>Bacteria</taxon>
        <taxon>Pseudomonadati</taxon>
        <taxon>Pseudomonadota</taxon>
        <taxon>Gammaproteobacteria</taxon>
        <taxon>Nevskiales</taxon>
        <taxon>Nevskiaceae</taxon>
        <taxon>Solimonas</taxon>
    </lineage>
</organism>
<keyword evidence="5 7" id="KW-1133">Transmembrane helix</keyword>
<comment type="similarity">
    <text evidence="2">Belongs to the UPF0718 family.</text>
</comment>
<feature type="transmembrane region" description="Helical" evidence="7">
    <location>
        <begin position="298"/>
        <end position="320"/>
    </location>
</feature>
<dbReference type="Pfam" id="PF03773">
    <property type="entry name" value="ArsP_1"/>
    <property type="match status" value="1"/>
</dbReference>
<evidence type="ECO:0000313" key="9">
    <source>
        <dbReference type="Proteomes" id="UP000472676"/>
    </source>
</evidence>
<dbReference type="EMBL" id="JAAMOW010000001">
    <property type="protein sequence ID" value="NGY03298.1"/>
    <property type="molecule type" value="Genomic_DNA"/>
</dbReference>
<evidence type="ECO:0000256" key="3">
    <source>
        <dbReference type="ARBA" id="ARBA00022475"/>
    </source>
</evidence>
<evidence type="ECO:0000256" key="2">
    <source>
        <dbReference type="ARBA" id="ARBA00006386"/>
    </source>
</evidence>
<gene>
    <name evidence="8" type="ORF">G7Y85_00825</name>
</gene>
<feature type="transmembrane region" description="Helical" evidence="7">
    <location>
        <begin position="258"/>
        <end position="286"/>
    </location>
</feature>
<comment type="subcellular location">
    <subcellularLocation>
        <location evidence="1">Cell membrane</location>
        <topology evidence="1">Multi-pass membrane protein</topology>
    </subcellularLocation>
</comment>